<keyword evidence="11 13" id="KW-0030">Aminoacyl-tRNA synthetase</keyword>
<dbReference type="SUPFAM" id="SSF47323">
    <property type="entry name" value="Anticodon-binding domain of a subclass of class I aminoacyl-tRNA synthetases"/>
    <property type="match status" value="1"/>
</dbReference>
<keyword evidence="16" id="KW-1185">Reference proteome</keyword>
<feature type="binding site" evidence="13">
    <location>
        <position position="233"/>
    </location>
    <ligand>
        <name>Zn(2+)</name>
        <dbReference type="ChEBI" id="CHEBI:29105"/>
    </ligand>
</feature>
<proteinExistence type="inferred from homology"/>
<evidence type="ECO:0000256" key="6">
    <source>
        <dbReference type="ARBA" id="ARBA00022723"/>
    </source>
</evidence>
<dbReference type="STRING" id="411473.RUMCAL_02681"/>
<sequence>MQIYNTLTRKKEELVPMTAGHMGIYACGPTVYNYIHIGNARPICAFDVLRRYLKYRGYTVTYVQNFTDVDDKIIKKANEEGTTAAEIAKRYIAEYKTDAHGLNVMDADVHPTVTSCMDLIIDIVKKLVDSGHAYAAANGDVYFRTSSFPEYGKLSGQPIEELQAGARIDINDGKEEPLDFAVWKAAKPGEPYWESPWGKGRPGWHIECSAMSCHYLGETFDLHCGGQDLIFPHHENEIAQSEAANGKPFAHYWMHNGYINIDNKKMSKSLGNFFTVREVAEQYGYEVIRYMMVQAHYRSPINYCKELLDACKASLERLYVCRDTLDRAIAAAKSGEISAEATKTFAKRKEQFITAMDDDLNTADGMTAIFELVRDLNRMSADASTSKEQLEAGAKLFDELTGVMGLLYNRKQADTIPAEVTALVEQRQAARKAKDFAEADRLRDKIAALGYAVRETRQGTEITKIDA</sequence>
<evidence type="ECO:0000256" key="8">
    <source>
        <dbReference type="ARBA" id="ARBA00022833"/>
    </source>
</evidence>
<dbReference type="Pfam" id="PF09190">
    <property type="entry name" value="DALR_2"/>
    <property type="match status" value="1"/>
</dbReference>
<dbReference type="PATRIC" id="fig|411473.3.peg.2250"/>
<keyword evidence="5 13" id="KW-0436">Ligase</keyword>
<protein>
    <recommendedName>
        <fullName evidence="13">Cysteine--tRNA ligase</fullName>
        <ecNumber evidence="13">6.1.1.16</ecNumber>
    </recommendedName>
    <alternativeName>
        <fullName evidence="13">Cysteinyl-tRNA synthetase</fullName>
        <shortName evidence="13">CysRS</shortName>
    </alternativeName>
</protein>
<comment type="catalytic activity">
    <reaction evidence="12 13">
        <text>tRNA(Cys) + L-cysteine + ATP = L-cysteinyl-tRNA(Cys) + AMP + diphosphate</text>
        <dbReference type="Rhea" id="RHEA:17773"/>
        <dbReference type="Rhea" id="RHEA-COMP:9661"/>
        <dbReference type="Rhea" id="RHEA-COMP:9679"/>
        <dbReference type="ChEBI" id="CHEBI:30616"/>
        <dbReference type="ChEBI" id="CHEBI:33019"/>
        <dbReference type="ChEBI" id="CHEBI:35235"/>
        <dbReference type="ChEBI" id="CHEBI:78442"/>
        <dbReference type="ChEBI" id="CHEBI:78517"/>
        <dbReference type="ChEBI" id="CHEBI:456215"/>
        <dbReference type="EC" id="6.1.1.16"/>
    </reaction>
</comment>
<dbReference type="GO" id="GO:0008270">
    <property type="term" value="F:zinc ion binding"/>
    <property type="evidence" value="ECO:0007669"/>
    <property type="project" value="UniProtKB-UniRule"/>
</dbReference>
<dbReference type="InterPro" id="IPR009080">
    <property type="entry name" value="tRNAsynth_Ia_anticodon-bd"/>
</dbReference>
<dbReference type="InterPro" id="IPR024909">
    <property type="entry name" value="Cys-tRNA/MSH_ligase"/>
</dbReference>
<comment type="cofactor">
    <cofactor evidence="13">
        <name>Zn(2+)</name>
        <dbReference type="ChEBI" id="CHEBI:29105"/>
    </cofactor>
    <text evidence="13">Binds 1 zinc ion per subunit.</text>
</comment>
<keyword evidence="7 13" id="KW-0547">Nucleotide-binding</keyword>
<dbReference type="InterPro" id="IPR032678">
    <property type="entry name" value="tRNA-synt_1_cat_dom"/>
</dbReference>
<evidence type="ECO:0000256" key="9">
    <source>
        <dbReference type="ARBA" id="ARBA00022840"/>
    </source>
</evidence>
<gene>
    <name evidence="13" type="primary">cysS</name>
    <name evidence="15" type="ORF">RUMCAL_02681</name>
</gene>
<dbReference type="PANTHER" id="PTHR10890">
    <property type="entry name" value="CYSTEINYL-TRNA SYNTHETASE"/>
    <property type="match status" value="1"/>
</dbReference>
<dbReference type="AlphaFoldDB" id="U2KGB6"/>
<dbReference type="RefSeq" id="WP_021680862.1">
    <property type="nucleotide sequence ID" value="NZ_KI260310.1"/>
</dbReference>
<dbReference type="InterPro" id="IPR015803">
    <property type="entry name" value="Cys-tRNA-ligase"/>
</dbReference>
<evidence type="ECO:0000259" key="14">
    <source>
        <dbReference type="SMART" id="SM00840"/>
    </source>
</evidence>
<dbReference type="EMBL" id="AWVF01000329">
    <property type="protein sequence ID" value="ERJ91140.1"/>
    <property type="molecule type" value="Genomic_DNA"/>
</dbReference>
<dbReference type="GO" id="GO:0006423">
    <property type="term" value="P:cysteinyl-tRNA aminoacylation"/>
    <property type="evidence" value="ECO:0007669"/>
    <property type="project" value="UniProtKB-UniRule"/>
</dbReference>
<dbReference type="GO" id="GO:0004817">
    <property type="term" value="F:cysteine-tRNA ligase activity"/>
    <property type="evidence" value="ECO:0007669"/>
    <property type="project" value="UniProtKB-UniRule"/>
</dbReference>
<dbReference type="Proteomes" id="UP000016662">
    <property type="component" value="Unassembled WGS sequence"/>
</dbReference>
<comment type="subcellular location">
    <subcellularLocation>
        <location evidence="1 13">Cytoplasm</location>
    </subcellularLocation>
</comment>
<feature type="binding site" evidence="13">
    <location>
        <position position="268"/>
    </location>
    <ligand>
        <name>ATP</name>
        <dbReference type="ChEBI" id="CHEBI:30616"/>
    </ligand>
</feature>
<dbReference type="HAMAP" id="MF_00041">
    <property type="entry name" value="Cys_tRNA_synth"/>
    <property type="match status" value="1"/>
</dbReference>
<keyword evidence="6 13" id="KW-0479">Metal-binding</keyword>
<dbReference type="SUPFAM" id="SSF52374">
    <property type="entry name" value="Nucleotidylyl transferase"/>
    <property type="match status" value="1"/>
</dbReference>
<dbReference type="InterPro" id="IPR014729">
    <property type="entry name" value="Rossmann-like_a/b/a_fold"/>
</dbReference>
<dbReference type="eggNOG" id="COG0215">
    <property type="taxonomic scope" value="Bacteria"/>
</dbReference>
<evidence type="ECO:0000256" key="10">
    <source>
        <dbReference type="ARBA" id="ARBA00022917"/>
    </source>
</evidence>
<dbReference type="EC" id="6.1.1.16" evidence="13"/>
<dbReference type="Pfam" id="PF23493">
    <property type="entry name" value="CysS_C"/>
    <property type="match status" value="1"/>
</dbReference>
<dbReference type="NCBIfam" id="TIGR00435">
    <property type="entry name" value="cysS"/>
    <property type="match status" value="1"/>
</dbReference>
<evidence type="ECO:0000256" key="3">
    <source>
        <dbReference type="ARBA" id="ARBA00011245"/>
    </source>
</evidence>
<keyword evidence="4 13" id="KW-0963">Cytoplasm</keyword>
<evidence type="ECO:0000256" key="11">
    <source>
        <dbReference type="ARBA" id="ARBA00023146"/>
    </source>
</evidence>
<comment type="subunit">
    <text evidence="3 13">Monomer.</text>
</comment>
<comment type="caution">
    <text evidence="15">The sequence shown here is derived from an EMBL/GenBank/DDBJ whole genome shotgun (WGS) entry which is preliminary data.</text>
</comment>
<feature type="binding site" evidence="13">
    <location>
        <position position="27"/>
    </location>
    <ligand>
        <name>Zn(2+)</name>
        <dbReference type="ChEBI" id="CHEBI:29105"/>
    </ligand>
</feature>
<feature type="binding site" evidence="13">
    <location>
        <position position="237"/>
    </location>
    <ligand>
        <name>Zn(2+)</name>
        <dbReference type="ChEBI" id="CHEBI:29105"/>
    </ligand>
</feature>
<dbReference type="CDD" id="cd00672">
    <property type="entry name" value="CysRS_core"/>
    <property type="match status" value="1"/>
</dbReference>
<evidence type="ECO:0000256" key="1">
    <source>
        <dbReference type="ARBA" id="ARBA00004496"/>
    </source>
</evidence>
<evidence type="ECO:0000313" key="16">
    <source>
        <dbReference type="Proteomes" id="UP000016662"/>
    </source>
</evidence>
<accession>U2KGB6</accession>
<evidence type="ECO:0000256" key="7">
    <source>
        <dbReference type="ARBA" id="ARBA00022741"/>
    </source>
</evidence>
<keyword evidence="8 13" id="KW-0862">Zinc</keyword>
<dbReference type="SMART" id="SM00840">
    <property type="entry name" value="DALR_2"/>
    <property type="match status" value="1"/>
</dbReference>
<dbReference type="PRINTS" id="PR00983">
    <property type="entry name" value="TRNASYNTHCYS"/>
</dbReference>
<evidence type="ECO:0000256" key="4">
    <source>
        <dbReference type="ARBA" id="ARBA00022490"/>
    </source>
</evidence>
<dbReference type="HOGENOM" id="CLU_013528_0_1_9"/>
<dbReference type="GO" id="GO:0005829">
    <property type="term" value="C:cytosol"/>
    <property type="evidence" value="ECO:0007669"/>
    <property type="project" value="TreeGrafter"/>
</dbReference>
<dbReference type="PANTHER" id="PTHR10890:SF3">
    <property type="entry name" value="CYSTEINE--TRNA LIGASE, CYTOPLASMIC"/>
    <property type="match status" value="1"/>
</dbReference>
<reference evidence="15 16" key="1">
    <citation type="submission" date="2013-07" db="EMBL/GenBank/DDBJ databases">
        <authorList>
            <person name="Weinstock G."/>
            <person name="Sodergren E."/>
            <person name="Wylie T."/>
            <person name="Fulton L."/>
            <person name="Fulton R."/>
            <person name="Fronick C."/>
            <person name="O'Laughlin M."/>
            <person name="Godfrey J."/>
            <person name="Miner T."/>
            <person name="Herter B."/>
            <person name="Appelbaum E."/>
            <person name="Cordes M."/>
            <person name="Lek S."/>
            <person name="Wollam A."/>
            <person name="Pepin K.H."/>
            <person name="Palsikar V.B."/>
            <person name="Mitreva M."/>
            <person name="Wilson R.K."/>
        </authorList>
    </citation>
    <scope>NUCLEOTIDE SEQUENCE [LARGE SCALE GENOMIC DNA]</scope>
    <source>
        <strain evidence="15 16">ATCC 27760</strain>
    </source>
</reference>
<dbReference type="OrthoDB" id="9815130at2"/>
<feature type="domain" description="Cysteinyl-tRNA synthetase class Ia DALR" evidence="14">
    <location>
        <begin position="351"/>
        <end position="415"/>
    </location>
</feature>
<organism evidence="15 16">
    <name type="scientific">Ruminococcus callidus ATCC 27760</name>
    <dbReference type="NCBI Taxonomy" id="411473"/>
    <lineage>
        <taxon>Bacteria</taxon>
        <taxon>Bacillati</taxon>
        <taxon>Bacillota</taxon>
        <taxon>Clostridia</taxon>
        <taxon>Eubacteriales</taxon>
        <taxon>Oscillospiraceae</taxon>
        <taxon>Ruminococcus</taxon>
    </lineage>
</organism>
<dbReference type="GO" id="GO:0005524">
    <property type="term" value="F:ATP binding"/>
    <property type="evidence" value="ECO:0007669"/>
    <property type="project" value="UniProtKB-UniRule"/>
</dbReference>
<dbReference type="FunFam" id="3.40.50.620:FF:000009">
    <property type="entry name" value="Cysteine--tRNA ligase"/>
    <property type="match status" value="1"/>
</dbReference>
<keyword evidence="10 13" id="KW-0648">Protein biosynthesis</keyword>
<dbReference type="Gene3D" id="3.40.50.620">
    <property type="entry name" value="HUPs"/>
    <property type="match status" value="1"/>
</dbReference>
<comment type="similarity">
    <text evidence="2 13">Belongs to the class-I aminoacyl-tRNA synthetase family.</text>
</comment>
<feature type="binding site" evidence="13">
    <location>
        <position position="208"/>
    </location>
    <ligand>
        <name>Zn(2+)</name>
        <dbReference type="ChEBI" id="CHEBI:29105"/>
    </ligand>
</feature>
<evidence type="ECO:0000256" key="5">
    <source>
        <dbReference type="ARBA" id="ARBA00022598"/>
    </source>
</evidence>
<feature type="short sequence motif" description="'HIGH' region" evidence="13">
    <location>
        <begin position="29"/>
        <end position="39"/>
    </location>
</feature>
<name>U2KGB6_9FIRM</name>
<keyword evidence="9 13" id="KW-0067">ATP-binding</keyword>
<evidence type="ECO:0000256" key="2">
    <source>
        <dbReference type="ARBA" id="ARBA00005594"/>
    </source>
</evidence>
<feature type="short sequence motif" description="'KMSKS' region" evidence="13">
    <location>
        <begin position="265"/>
        <end position="269"/>
    </location>
</feature>
<evidence type="ECO:0000256" key="12">
    <source>
        <dbReference type="ARBA" id="ARBA00047398"/>
    </source>
</evidence>
<evidence type="ECO:0000256" key="13">
    <source>
        <dbReference type="HAMAP-Rule" id="MF_00041"/>
    </source>
</evidence>
<dbReference type="InterPro" id="IPR056411">
    <property type="entry name" value="CysS_C"/>
</dbReference>
<dbReference type="Pfam" id="PF01406">
    <property type="entry name" value="tRNA-synt_1e"/>
    <property type="match status" value="1"/>
</dbReference>
<dbReference type="InterPro" id="IPR015273">
    <property type="entry name" value="Cys-tRNA-synt_Ia_DALR"/>
</dbReference>
<dbReference type="Gene3D" id="1.20.120.1910">
    <property type="entry name" value="Cysteine-tRNA ligase, C-terminal anti-codon recognition domain"/>
    <property type="match status" value="1"/>
</dbReference>
<evidence type="ECO:0000313" key="15">
    <source>
        <dbReference type="EMBL" id="ERJ91140.1"/>
    </source>
</evidence>